<dbReference type="InterPro" id="IPR026024">
    <property type="entry name" value="Chemotaxis_MeTrfase_CheR"/>
</dbReference>
<dbReference type="OrthoDB" id="9816309at2"/>
<comment type="function">
    <text evidence="5">Methylation of the membrane-bound methyl-accepting chemotaxis proteins (MCP) to form gamma-glutamyl methyl ester residues in MCP.</text>
</comment>
<reference evidence="9 10" key="1">
    <citation type="submission" date="2018-08" db="EMBL/GenBank/DDBJ databases">
        <title>Fulvimarina sp. 85, whole genome shotgun sequence.</title>
        <authorList>
            <person name="Tuo L."/>
        </authorList>
    </citation>
    <scope>NUCLEOTIDE SEQUENCE [LARGE SCALE GENOMIC DNA]</scope>
    <source>
        <strain evidence="9 10">85</strain>
    </source>
</reference>
<dbReference type="InterPro" id="IPR050903">
    <property type="entry name" value="Bact_Chemotaxis_MeTrfase"/>
</dbReference>
<dbReference type="InterPro" id="IPR029063">
    <property type="entry name" value="SAM-dependent_MTases_sf"/>
</dbReference>
<evidence type="ECO:0000256" key="3">
    <source>
        <dbReference type="ARBA" id="ARBA00022679"/>
    </source>
</evidence>
<dbReference type="InterPro" id="IPR022641">
    <property type="entry name" value="CheR_N"/>
</dbReference>
<dbReference type="InterPro" id="IPR000780">
    <property type="entry name" value="CheR_MeTrfase"/>
</dbReference>
<dbReference type="Gene3D" id="3.40.50.150">
    <property type="entry name" value="Vaccinia Virus protein VP39"/>
    <property type="match status" value="1"/>
</dbReference>
<proteinExistence type="predicted"/>
<dbReference type="EMBL" id="QURL01000003">
    <property type="protein sequence ID" value="RFC64119.1"/>
    <property type="molecule type" value="Genomic_DNA"/>
</dbReference>
<keyword evidence="10" id="KW-1185">Reference proteome</keyword>
<dbReference type="InterPro" id="IPR036804">
    <property type="entry name" value="CheR_N_sf"/>
</dbReference>
<feature type="binding site" evidence="6">
    <location>
        <begin position="233"/>
        <end position="234"/>
    </location>
    <ligand>
        <name>S-adenosyl-L-methionine</name>
        <dbReference type="ChEBI" id="CHEBI:59789"/>
    </ligand>
</feature>
<dbReference type="GO" id="GO:0032259">
    <property type="term" value="P:methylation"/>
    <property type="evidence" value="ECO:0007669"/>
    <property type="project" value="UniProtKB-KW"/>
</dbReference>
<dbReference type="PANTHER" id="PTHR24422">
    <property type="entry name" value="CHEMOTAXIS PROTEIN METHYLTRANSFERASE"/>
    <property type="match status" value="1"/>
</dbReference>
<evidence type="ECO:0000256" key="4">
    <source>
        <dbReference type="ARBA" id="ARBA00022691"/>
    </source>
</evidence>
<dbReference type="PANTHER" id="PTHR24422:SF26">
    <property type="entry name" value="CHEMOTAXIS PROTEIN METHYLTRANSFERASE"/>
    <property type="match status" value="1"/>
</dbReference>
<feature type="binding site" evidence="6">
    <location>
        <position position="171"/>
    </location>
    <ligand>
        <name>S-adenosyl-L-methionine</name>
        <dbReference type="ChEBI" id="CHEBI:59789"/>
    </ligand>
</feature>
<comment type="caution">
    <text evidence="9">The sequence shown here is derived from an EMBL/GenBank/DDBJ whole genome shotgun (WGS) entry which is preliminary data.</text>
</comment>
<feature type="compositionally biased region" description="Low complexity" evidence="7">
    <location>
        <begin position="1"/>
        <end position="16"/>
    </location>
</feature>
<keyword evidence="2 5" id="KW-0489">Methyltransferase</keyword>
<protein>
    <recommendedName>
        <fullName evidence="5">Chemotaxis protein methyltransferase</fullName>
        <ecNumber evidence="5">2.1.1.80</ecNumber>
    </recommendedName>
</protein>
<evidence type="ECO:0000256" key="1">
    <source>
        <dbReference type="ARBA" id="ARBA00001541"/>
    </source>
</evidence>
<dbReference type="Pfam" id="PF03705">
    <property type="entry name" value="CheR_N"/>
    <property type="match status" value="1"/>
</dbReference>
<feature type="binding site" evidence="6">
    <location>
        <begin position="251"/>
        <end position="252"/>
    </location>
    <ligand>
        <name>S-adenosyl-L-methionine</name>
        <dbReference type="ChEBI" id="CHEBI:59789"/>
    </ligand>
</feature>
<dbReference type="AlphaFoldDB" id="A0A371X4J8"/>
<dbReference type="Proteomes" id="UP000264310">
    <property type="component" value="Unassembled WGS sequence"/>
</dbReference>
<dbReference type="SUPFAM" id="SSF47757">
    <property type="entry name" value="Chemotaxis receptor methyltransferase CheR, N-terminal domain"/>
    <property type="match status" value="1"/>
</dbReference>
<dbReference type="SMART" id="SM00138">
    <property type="entry name" value="MeTrc"/>
    <property type="match status" value="1"/>
</dbReference>
<feature type="binding site" evidence="6">
    <location>
        <position position="101"/>
    </location>
    <ligand>
        <name>S-adenosyl-L-methionine</name>
        <dbReference type="ChEBI" id="CHEBI:59789"/>
    </ligand>
</feature>
<keyword evidence="4 5" id="KW-0949">S-adenosyl-L-methionine</keyword>
<accession>A0A371X4J8</accession>
<organism evidence="9 10">
    <name type="scientific">Fulvimarina endophytica</name>
    <dbReference type="NCBI Taxonomy" id="2293836"/>
    <lineage>
        <taxon>Bacteria</taxon>
        <taxon>Pseudomonadati</taxon>
        <taxon>Pseudomonadota</taxon>
        <taxon>Alphaproteobacteria</taxon>
        <taxon>Hyphomicrobiales</taxon>
        <taxon>Aurantimonadaceae</taxon>
        <taxon>Fulvimarina</taxon>
    </lineage>
</organism>
<dbReference type="PRINTS" id="PR00996">
    <property type="entry name" value="CHERMTFRASE"/>
</dbReference>
<evidence type="ECO:0000313" key="10">
    <source>
        <dbReference type="Proteomes" id="UP000264310"/>
    </source>
</evidence>
<sequence length="307" mass="33620">MPSQAASRPPASAAPPEGSRLPDGRAVLGPRTTARLVDMVRESCGVSMDASKRVLLQTRLDKRLKALGLDDFESYCDYLSTPVGREAELQAFVDSVVTNETSFFREQPHFDYLTAERLDALAAGGKPGSIAVWSAAGSTGQEAYSAAMHLAAANGGRLLSSKWDWSVLCTDISIRALSHARRGVYDHADLDRLPEGYASAFFERTGAASAAGAGTQVRISQPIRERVSFGQINLMHERYQPRRMMDVIFCRNVLIYFDLDVQQQIIAKLCQHLRPGGLLILGHAESARGGKAPLRLLLNTIYERLDD</sequence>
<name>A0A371X4J8_9HYPH</name>
<dbReference type="Pfam" id="PF01739">
    <property type="entry name" value="CheR"/>
    <property type="match status" value="1"/>
</dbReference>
<dbReference type="GO" id="GO:0008983">
    <property type="term" value="F:protein-glutamate O-methyltransferase activity"/>
    <property type="evidence" value="ECO:0007669"/>
    <property type="project" value="UniProtKB-EC"/>
</dbReference>
<feature type="binding site" evidence="6">
    <location>
        <position position="99"/>
    </location>
    <ligand>
        <name>S-adenosyl-L-methionine</name>
        <dbReference type="ChEBI" id="CHEBI:59789"/>
    </ligand>
</feature>
<evidence type="ECO:0000256" key="6">
    <source>
        <dbReference type="PIRSR" id="PIRSR000410-1"/>
    </source>
</evidence>
<feature type="region of interest" description="Disordered" evidence="7">
    <location>
        <begin position="1"/>
        <end position="27"/>
    </location>
</feature>
<feature type="domain" description="CheR-type methyltransferase" evidence="8">
    <location>
        <begin position="35"/>
        <end position="307"/>
    </location>
</feature>
<feature type="binding site" evidence="6">
    <location>
        <position position="105"/>
    </location>
    <ligand>
        <name>S-adenosyl-L-methionine</name>
        <dbReference type="ChEBI" id="CHEBI:59789"/>
    </ligand>
</feature>
<evidence type="ECO:0000259" key="8">
    <source>
        <dbReference type="PROSITE" id="PS50123"/>
    </source>
</evidence>
<dbReference type="RefSeq" id="WP_116682537.1">
    <property type="nucleotide sequence ID" value="NZ_QURL01000003.1"/>
</dbReference>
<gene>
    <name evidence="9" type="ORF">DYI37_07080</name>
</gene>
<evidence type="ECO:0000256" key="5">
    <source>
        <dbReference type="PIRNR" id="PIRNR000410"/>
    </source>
</evidence>
<dbReference type="PROSITE" id="PS50123">
    <property type="entry name" value="CHER"/>
    <property type="match status" value="1"/>
</dbReference>
<comment type="catalytic activity">
    <reaction evidence="1 5">
        <text>L-glutamyl-[protein] + S-adenosyl-L-methionine = [protein]-L-glutamate 5-O-methyl ester + S-adenosyl-L-homocysteine</text>
        <dbReference type="Rhea" id="RHEA:24452"/>
        <dbReference type="Rhea" id="RHEA-COMP:10208"/>
        <dbReference type="Rhea" id="RHEA-COMP:10311"/>
        <dbReference type="ChEBI" id="CHEBI:29973"/>
        <dbReference type="ChEBI" id="CHEBI:57856"/>
        <dbReference type="ChEBI" id="CHEBI:59789"/>
        <dbReference type="ChEBI" id="CHEBI:82795"/>
        <dbReference type="EC" id="2.1.1.80"/>
    </reaction>
</comment>
<feature type="binding site" evidence="6">
    <location>
        <position position="142"/>
    </location>
    <ligand>
        <name>S-adenosyl-L-methionine</name>
        <dbReference type="ChEBI" id="CHEBI:59789"/>
    </ligand>
</feature>
<dbReference type="Gene3D" id="1.10.155.10">
    <property type="entry name" value="Chemotaxis receptor methyltransferase CheR, N-terminal domain"/>
    <property type="match status" value="1"/>
</dbReference>
<dbReference type="InterPro" id="IPR022642">
    <property type="entry name" value="CheR_C"/>
</dbReference>
<evidence type="ECO:0000313" key="9">
    <source>
        <dbReference type="EMBL" id="RFC64119.1"/>
    </source>
</evidence>
<evidence type="ECO:0000256" key="2">
    <source>
        <dbReference type="ARBA" id="ARBA00022603"/>
    </source>
</evidence>
<keyword evidence="3 5" id="KW-0808">Transferase</keyword>
<evidence type="ECO:0000256" key="7">
    <source>
        <dbReference type="SAM" id="MobiDB-lite"/>
    </source>
</evidence>
<dbReference type="PIRSF" id="PIRSF000410">
    <property type="entry name" value="CheR"/>
    <property type="match status" value="1"/>
</dbReference>
<dbReference type="EC" id="2.1.1.80" evidence="5"/>
<dbReference type="SUPFAM" id="SSF53335">
    <property type="entry name" value="S-adenosyl-L-methionine-dependent methyltransferases"/>
    <property type="match status" value="1"/>
</dbReference>